<organism evidence="2 3">
    <name type="scientific">Pseudovirgaria hyperparasitica</name>
    <dbReference type="NCBI Taxonomy" id="470096"/>
    <lineage>
        <taxon>Eukaryota</taxon>
        <taxon>Fungi</taxon>
        <taxon>Dikarya</taxon>
        <taxon>Ascomycota</taxon>
        <taxon>Pezizomycotina</taxon>
        <taxon>Dothideomycetes</taxon>
        <taxon>Dothideomycetes incertae sedis</taxon>
        <taxon>Acrospermales</taxon>
        <taxon>Acrospermaceae</taxon>
        <taxon>Pseudovirgaria</taxon>
    </lineage>
</organism>
<dbReference type="PANTHER" id="PTHR33112:SF16">
    <property type="entry name" value="HETEROKARYON INCOMPATIBILITY DOMAIN-CONTAINING PROTEIN"/>
    <property type="match status" value="1"/>
</dbReference>
<protein>
    <submittedName>
        <fullName evidence="2">HET-domain-containing protein</fullName>
    </submittedName>
</protein>
<dbReference type="RefSeq" id="XP_033604946.1">
    <property type="nucleotide sequence ID" value="XM_033740875.1"/>
</dbReference>
<dbReference type="Proteomes" id="UP000799437">
    <property type="component" value="Unassembled WGS sequence"/>
</dbReference>
<keyword evidence="3" id="KW-1185">Reference proteome</keyword>
<dbReference type="PANTHER" id="PTHR33112">
    <property type="entry name" value="DOMAIN PROTEIN, PUTATIVE-RELATED"/>
    <property type="match status" value="1"/>
</dbReference>
<evidence type="ECO:0000313" key="3">
    <source>
        <dbReference type="Proteomes" id="UP000799437"/>
    </source>
</evidence>
<dbReference type="InterPro" id="IPR010730">
    <property type="entry name" value="HET"/>
</dbReference>
<evidence type="ECO:0000259" key="1">
    <source>
        <dbReference type="Pfam" id="PF06985"/>
    </source>
</evidence>
<dbReference type="OrthoDB" id="5428863at2759"/>
<dbReference type="Pfam" id="PF06985">
    <property type="entry name" value="HET"/>
    <property type="match status" value="1"/>
</dbReference>
<dbReference type="AlphaFoldDB" id="A0A6A6WJN8"/>
<sequence length="772" mass="89373">MDSNLGGSINEELSASFLDLTSNVVQSDEACELCRKLSVVFQAVSDFETQKIIREPISREWATIENLRQVSRCCVHRTLLRAILENSVSRNPDEVVDLSLGLRVDENAQYTDAEARVGFVEVGNVYGLKTELWPRPLSKLQSIYDQQLNAQWIDPLILQSWEVSCTCWTKVRQVYHSHTKMDNSAEGQTRWLVDVNNRCLVPADHQSYVALSYTWDRSQNFMATAKDLARLRTPFALDANYEQLAPTIRFAIELVKLLGKKYIWVDQLCIFQDDDKHKRIEIQSMTSIYENAAFTIIAAHTVGDRCGIKGLRGITGPRKLNQERYIIGAHRFTYPPCRKYSSEPSKWAARGWTMQEDVFSRARLVFVDETVYWECECLGCRYEDIPDKASIQIKPREIVIGVEREDNSWENLHSMISRNEPNTVNLQSLINVYNTRQLTFAQDALYACAGLLNSMRASFPGGFISGLPKDFFDIALLWTSLADITRRQPDAGSYSNCFLPSWSWAGWKGEITFQALLRIASPRGPDRYSIYTSMFLERVTATQTWSYRTNTGEWNTIPCRWLESHDQYYESSSKEPPPGWQRIVAEDTLEEIPWFYQNIEHLPRYFYRHDNFPRMNCYFPISGPEEGRVQESNVMAREIRCRTNRAYMYKGYVLSSGDASILDREGGWAGAFIDRAIDASNSRKLEDGEIIELVQIAKGVRKEKYPYFSMSDKLVWPEWRQKARPIRGKWYEFYWVLRIDWENGIAYRRGIGRVVAQIWEAQDLEMIDLILG</sequence>
<proteinExistence type="predicted"/>
<dbReference type="GeneID" id="54481929"/>
<gene>
    <name evidence="2" type="ORF">EJ05DRAFT_3349</name>
</gene>
<dbReference type="EMBL" id="ML996565">
    <property type="protein sequence ID" value="KAF2762495.1"/>
    <property type="molecule type" value="Genomic_DNA"/>
</dbReference>
<feature type="domain" description="Heterokaryon incompatibility" evidence="1">
    <location>
        <begin position="208"/>
        <end position="356"/>
    </location>
</feature>
<reference evidence="2" key="1">
    <citation type="journal article" date="2020" name="Stud. Mycol.">
        <title>101 Dothideomycetes genomes: a test case for predicting lifestyles and emergence of pathogens.</title>
        <authorList>
            <person name="Haridas S."/>
            <person name="Albert R."/>
            <person name="Binder M."/>
            <person name="Bloem J."/>
            <person name="Labutti K."/>
            <person name="Salamov A."/>
            <person name="Andreopoulos B."/>
            <person name="Baker S."/>
            <person name="Barry K."/>
            <person name="Bills G."/>
            <person name="Bluhm B."/>
            <person name="Cannon C."/>
            <person name="Castanera R."/>
            <person name="Culley D."/>
            <person name="Daum C."/>
            <person name="Ezra D."/>
            <person name="Gonzalez J."/>
            <person name="Henrissat B."/>
            <person name="Kuo A."/>
            <person name="Liang C."/>
            <person name="Lipzen A."/>
            <person name="Lutzoni F."/>
            <person name="Magnuson J."/>
            <person name="Mondo S."/>
            <person name="Nolan M."/>
            <person name="Ohm R."/>
            <person name="Pangilinan J."/>
            <person name="Park H.-J."/>
            <person name="Ramirez L."/>
            <person name="Alfaro M."/>
            <person name="Sun H."/>
            <person name="Tritt A."/>
            <person name="Yoshinaga Y."/>
            <person name="Zwiers L.-H."/>
            <person name="Turgeon B."/>
            <person name="Goodwin S."/>
            <person name="Spatafora J."/>
            <person name="Crous P."/>
            <person name="Grigoriev I."/>
        </authorList>
    </citation>
    <scope>NUCLEOTIDE SEQUENCE</scope>
    <source>
        <strain evidence="2">CBS 121739</strain>
    </source>
</reference>
<name>A0A6A6WJN8_9PEZI</name>
<evidence type="ECO:0000313" key="2">
    <source>
        <dbReference type="EMBL" id="KAF2762495.1"/>
    </source>
</evidence>
<accession>A0A6A6WJN8</accession>